<sequence>MRRLGKVVLLVCWMLLGLSYFNVAHAQISTVGREFYLGFMENNRIEPNRPDLASIVISANEDAAGVIQYTNATIEFSLAAGEQFVYKFPVDGLDIIHRTSGLVENKGVYIGSSGNIAVHAFNFRDRSADGTIILPLASLGKDYWVTAHQEDFAPGVLGGGNVNFESTLLVIAIEDNTDIVIVPASPTVNTIPAGAPINVTLNKGQSYQIKGTRDLTGSRVSVVGSDAENCKNIVVFGGNKMTSIGTDCEGTTGDHLFQQIYPTFAWGKEYIHIPFKGRTSGEMIKVLASENNTQVFVNGDLKSTLNAGKFVSFVFGQDEFANITTSKPTAVTAFAKSQGCNIQNGPLASLGDPSMVTYSPNPQLIKRVVFSAVSVVGIVNHYVNVITKTSGAANTLLDGSPIGGQFLPVPGNPEYAFAQVEISSGSHTLSNPEGLIGYVYGSGFIESYAYAAGASLNNLNFETEVEYDFEVEGDKVACLGETGSWTAIPQNPLFEIFEWTFGDGTPMQEGKTVNHKFENAGTYQVKIVALSGDRSCNQIEEAFFEVNVVETSGEIEGPENVCPLIDESLYVFENPENTARVDWEVEGGEITEATDFSVRILWGNANPDAKVRAIPITQEGCRGVPVLFEVFVNESIVPGLAKGPDQICFLKNEKYSYQVKDLVNDRKYKWFVEGGILLSGGTEPEVEIQWSGVGTEGLIWYEEFSELNPSCGGVSKKLVVKVNPPMEATVKEITDFICFGSGTGKIEVEAKGGSGIYTYEWSHDSTLNAPLADQLPAGIYQLKVSDAGGCEVIFESLSIQESSEMELFGEIQTTPATCFISADGTATIKIIGGLPPYTINTTDAISLSNEIQVFNLIVGEYSLSVFDQLNCEFPISFSIASPPPLSAEFEVARFPCPGFSNGNLLATPQGGVGPYTLSWLHDGTSGISLTGISSGNYGLNITDARGCSQIVYGEMRETAPQVRMPTGFNPLDGLFQGVSNCDISFQLMVFNKWGELIYVGTQGWDGKVKGNVVPTGTYTYLTEYSFTLENEIQNRQIRGVFTLINN</sequence>
<dbReference type="InterPro" id="IPR035986">
    <property type="entry name" value="PKD_dom_sf"/>
</dbReference>
<dbReference type="InterPro" id="IPR025667">
    <property type="entry name" value="SprB_repeat"/>
</dbReference>
<dbReference type="PROSITE" id="PS50093">
    <property type="entry name" value="PKD"/>
    <property type="match status" value="1"/>
</dbReference>
<dbReference type="InterPro" id="IPR035234">
    <property type="entry name" value="IgGFc-bd_N"/>
</dbReference>
<feature type="signal peptide" evidence="1">
    <location>
        <begin position="1"/>
        <end position="26"/>
    </location>
</feature>
<dbReference type="InterPro" id="IPR013783">
    <property type="entry name" value="Ig-like_fold"/>
</dbReference>
<organism evidence="3 4">
    <name type="scientific">Rhodonellum ikkaensis</name>
    <dbReference type="NCBI Taxonomy" id="336829"/>
    <lineage>
        <taxon>Bacteria</taxon>
        <taxon>Pseudomonadati</taxon>
        <taxon>Bacteroidota</taxon>
        <taxon>Cytophagia</taxon>
        <taxon>Cytophagales</taxon>
        <taxon>Cytophagaceae</taxon>
        <taxon>Rhodonellum</taxon>
    </lineage>
</organism>
<evidence type="ECO:0000313" key="3">
    <source>
        <dbReference type="EMBL" id="SDZ18132.1"/>
    </source>
</evidence>
<dbReference type="RefSeq" id="WP_031327002.1">
    <property type="nucleotide sequence ID" value="NZ_FNQC01000007.1"/>
</dbReference>
<dbReference type="Gene3D" id="2.60.40.10">
    <property type="entry name" value="Immunoglobulins"/>
    <property type="match status" value="1"/>
</dbReference>
<dbReference type="PANTHER" id="PTHR46534:SF1">
    <property type="entry name" value="IGGFC-BINDING PROTEIN N-TERMINAL DOMAIN-CONTAINING PROTEIN"/>
    <property type="match status" value="1"/>
</dbReference>
<evidence type="ECO:0000256" key="1">
    <source>
        <dbReference type="SAM" id="SignalP"/>
    </source>
</evidence>
<feature type="chain" id="PRO_5045114065" evidence="1">
    <location>
        <begin position="27"/>
        <end position="1046"/>
    </location>
</feature>
<name>A0A1H3QX16_9BACT</name>
<keyword evidence="1" id="KW-0732">Signal</keyword>
<dbReference type="Pfam" id="PF18911">
    <property type="entry name" value="PKD_4"/>
    <property type="match status" value="1"/>
</dbReference>
<dbReference type="Pfam" id="PF17517">
    <property type="entry name" value="IgGFc_binding"/>
    <property type="match status" value="1"/>
</dbReference>
<dbReference type="EMBL" id="FNQC01000007">
    <property type="protein sequence ID" value="SDZ18132.1"/>
    <property type="molecule type" value="Genomic_DNA"/>
</dbReference>
<evidence type="ECO:0000259" key="2">
    <source>
        <dbReference type="PROSITE" id="PS50093"/>
    </source>
</evidence>
<comment type="caution">
    <text evidence="3">The sequence shown here is derived from an EMBL/GenBank/DDBJ whole genome shotgun (WGS) entry which is preliminary data.</text>
</comment>
<proteinExistence type="predicted"/>
<reference evidence="3 4" key="1">
    <citation type="submission" date="2016-10" db="EMBL/GenBank/DDBJ databases">
        <authorList>
            <person name="Varghese N."/>
            <person name="Submissions S."/>
        </authorList>
    </citation>
    <scope>NUCLEOTIDE SEQUENCE [LARGE SCALE GENOMIC DNA]</scope>
    <source>
        <strain evidence="3 4">DSM 17997</strain>
    </source>
</reference>
<dbReference type="Pfam" id="PF13573">
    <property type="entry name" value="SprB"/>
    <property type="match status" value="2"/>
</dbReference>
<accession>A0A1H3QX16</accession>
<evidence type="ECO:0000313" key="4">
    <source>
        <dbReference type="Proteomes" id="UP000199663"/>
    </source>
</evidence>
<dbReference type="Proteomes" id="UP000199663">
    <property type="component" value="Unassembled WGS sequence"/>
</dbReference>
<protein>
    <submittedName>
        <fullName evidence="3">SprB repeat-containing protein</fullName>
    </submittedName>
</protein>
<dbReference type="PANTHER" id="PTHR46534">
    <property type="entry name" value="IGGFC_BINDING DOMAIN-CONTAINING PROTEIN"/>
    <property type="match status" value="1"/>
</dbReference>
<dbReference type="SUPFAM" id="SSF49299">
    <property type="entry name" value="PKD domain"/>
    <property type="match status" value="1"/>
</dbReference>
<gene>
    <name evidence="3" type="ORF">SAMN05444412_10765</name>
</gene>
<keyword evidence="4" id="KW-1185">Reference proteome</keyword>
<feature type="domain" description="PKD" evidence="2">
    <location>
        <begin position="491"/>
        <end position="529"/>
    </location>
</feature>
<dbReference type="InterPro" id="IPR000601">
    <property type="entry name" value="PKD_dom"/>
</dbReference>
<dbReference type="CDD" id="cd00146">
    <property type="entry name" value="PKD"/>
    <property type="match status" value="1"/>
</dbReference>